<evidence type="ECO:0000313" key="1">
    <source>
        <dbReference type="EMBL" id="OIQ74667.1"/>
    </source>
</evidence>
<accession>A0A1J5QAZ2</accession>
<gene>
    <name evidence="1" type="ORF">GALL_436780</name>
</gene>
<proteinExistence type="predicted"/>
<organism evidence="1">
    <name type="scientific">mine drainage metagenome</name>
    <dbReference type="NCBI Taxonomy" id="410659"/>
    <lineage>
        <taxon>unclassified sequences</taxon>
        <taxon>metagenomes</taxon>
        <taxon>ecological metagenomes</taxon>
    </lineage>
</organism>
<protein>
    <submittedName>
        <fullName evidence="1">Uncharacterized protein</fullName>
    </submittedName>
</protein>
<reference evidence="1" key="1">
    <citation type="submission" date="2016-10" db="EMBL/GenBank/DDBJ databases">
        <title>Sequence of Gallionella enrichment culture.</title>
        <authorList>
            <person name="Poehlein A."/>
            <person name="Muehling M."/>
            <person name="Daniel R."/>
        </authorList>
    </citation>
    <scope>NUCLEOTIDE SEQUENCE</scope>
</reference>
<name>A0A1J5QAZ2_9ZZZZ</name>
<dbReference type="EMBL" id="MLJW01002425">
    <property type="protein sequence ID" value="OIQ74667.1"/>
    <property type="molecule type" value="Genomic_DNA"/>
</dbReference>
<comment type="caution">
    <text evidence="1">The sequence shown here is derived from an EMBL/GenBank/DDBJ whole genome shotgun (WGS) entry which is preliminary data.</text>
</comment>
<dbReference type="AlphaFoldDB" id="A0A1J5QAZ2"/>
<sequence>MSPARTSRAPIHNTPTIPVNTRKITITVITARAPIRLRAAVNDFSVTSANTASLCRSCVNACTVCTELSASDALPEDCAIQSWFSRLNPRRRRPSTMIGTTTTGTISNTNPVSLAEVSIISTRPPSNINKLRSATDTEDPITDKISVVSVVNRLSTSPVRIFSKNAGLMPITRSNSALRMSATTRSPSRVTR</sequence>